<dbReference type="InterPro" id="IPR050185">
    <property type="entry name" value="Ub_carboxyl-term_hydrolase"/>
</dbReference>
<evidence type="ECO:0000259" key="3">
    <source>
        <dbReference type="PROSITE" id="PS50235"/>
    </source>
</evidence>
<dbReference type="Pfam" id="PF00443">
    <property type="entry name" value="UCH"/>
    <property type="match status" value="1"/>
</dbReference>
<protein>
    <recommendedName>
        <fullName evidence="2">ubiquitinyl hydrolase 1</fullName>
        <ecNumber evidence="2">3.4.19.12</ecNumber>
    </recommendedName>
</protein>
<name>A0AAD8BJ39_BIOPF</name>
<dbReference type="PROSITE" id="PS00973">
    <property type="entry name" value="USP_2"/>
    <property type="match status" value="1"/>
</dbReference>
<dbReference type="InterPro" id="IPR018200">
    <property type="entry name" value="USP_CS"/>
</dbReference>
<dbReference type="InterPro" id="IPR001394">
    <property type="entry name" value="Peptidase_C19_UCH"/>
</dbReference>
<dbReference type="Proteomes" id="UP001233172">
    <property type="component" value="Unassembled WGS sequence"/>
</dbReference>
<evidence type="ECO:0000313" key="4">
    <source>
        <dbReference type="EMBL" id="KAK0055261.1"/>
    </source>
</evidence>
<dbReference type="GO" id="GO:0004843">
    <property type="term" value="F:cysteine-type deubiquitinase activity"/>
    <property type="evidence" value="ECO:0007669"/>
    <property type="project" value="UniProtKB-EC"/>
</dbReference>
<keyword evidence="4" id="KW-0378">Hydrolase</keyword>
<feature type="domain" description="USP" evidence="3">
    <location>
        <begin position="1"/>
        <end position="257"/>
    </location>
</feature>
<dbReference type="InterPro" id="IPR028889">
    <property type="entry name" value="USP"/>
</dbReference>
<comment type="caution">
    <text evidence="4">The sequence shown here is derived from an EMBL/GenBank/DDBJ whole genome shotgun (WGS) entry which is preliminary data.</text>
</comment>
<dbReference type="GO" id="GO:0016579">
    <property type="term" value="P:protein deubiquitination"/>
    <property type="evidence" value="ECO:0007669"/>
    <property type="project" value="InterPro"/>
</dbReference>
<sequence length="257" mass="29802">MSLKHQQKRHKNCFQNKKSSLVEEFRKIVRCIRTHKYAFIAPRNFKILITKYGFKADCQHDCQELLTCLLNNFHDELKGKLTNETLCKMCTKMSVSSQDFYILNLPIPLSGTCSLQDCFTTFFKIERIDKWTCSSCKAPREAEIAMQLTKMPPILIIALNRFEYGDRFCRKKDNLVTYPVKLFLHSEKEKKQYQLYGTINHAGSLNQGHYTASSYDAGAGKWINFDDKVIHEMPSLDIVGHFHCAKPLPECLVTGWK</sequence>
<feature type="non-terminal residue" evidence="4">
    <location>
        <position position="257"/>
    </location>
</feature>
<dbReference type="AlphaFoldDB" id="A0AAD8BJ39"/>
<evidence type="ECO:0000313" key="5">
    <source>
        <dbReference type="Proteomes" id="UP001233172"/>
    </source>
</evidence>
<evidence type="ECO:0000256" key="1">
    <source>
        <dbReference type="ARBA" id="ARBA00000707"/>
    </source>
</evidence>
<accession>A0AAD8BJ39</accession>
<keyword evidence="5" id="KW-1185">Reference proteome</keyword>
<gene>
    <name evidence="4" type="ORF">Bpfe_015275</name>
</gene>
<dbReference type="PANTHER" id="PTHR21646:SF46">
    <property type="entry name" value="UBIQUITIN CARBOXYL-TERMINAL HYDROLASE"/>
    <property type="match status" value="1"/>
</dbReference>
<dbReference type="SUPFAM" id="SSF54001">
    <property type="entry name" value="Cysteine proteinases"/>
    <property type="match status" value="1"/>
</dbReference>
<dbReference type="EMBL" id="JASAOG010000071">
    <property type="protein sequence ID" value="KAK0055261.1"/>
    <property type="molecule type" value="Genomic_DNA"/>
</dbReference>
<comment type="catalytic activity">
    <reaction evidence="1">
        <text>Thiol-dependent hydrolysis of ester, thioester, amide, peptide and isopeptide bonds formed by the C-terminal Gly of ubiquitin (a 76-residue protein attached to proteins as an intracellular targeting signal).</text>
        <dbReference type="EC" id="3.4.19.12"/>
    </reaction>
</comment>
<dbReference type="PROSITE" id="PS50235">
    <property type="entry name" value="USP_3"/>
    <property type="match status" value="1"/>
</dbReference>
<dbReference type="InterPro" id="IPR038765">
    <property type="entry name" value="Papain-like_cys_pep_sf"/>
</dbReference>
<dbReference type="PANTHER" id="PTHR21646">
    <property type="entry name" value="UBIQUITIN CARBOXYL-TERMINAL HYDROLASE"/>
    <property type="match status" value="1"/>
</dbReference>
<proteinExistence type="predicted"/>
<organism evidence="4 5">
    <name type="scientific">Biomphalaria pfeifferi</name>
    <name type="common">Bloodfluke planorb</name>
    <name type="synonym">Freshwater snail</name>
    <dbReference type="NCBI Taxonomy" id="112525"/>
    <lineage>
        <taxon>Eukaryota</taxon>
        <taxon>Metazoa</taxon>
        <taxon>Spiralia</taxon>
        <taxon>Lophotrochozoa</taxon>
        <taxon>Mollusca</taxon>
        <taxon>Gastropoda</taxon>
        <taxon>Heterobranchia</taxon>
        <taxon>Euthyneura</taxon>
        <taxon>Panpulmonata</taxon>
        <taxon>Hygrophila</taxon>
        <taxon>Lymnaeoidea</taxon>
        <taxon>Planorbidae</taxon>
        <taxon>Biomphalaria</taxon>
    </lineage>
</organism>
<dbReference type="EC" id="3.4.19.12" evidence="2"/>
<evidence type="ECO:0000256" key="2">
    <source>
        <dbReference type="ARBA" id="ARBA00012759"/>
    </source>
</evidence>
<reference evidence="4" key="2">
    <citation type="submission" date="2023-04" db="EMBL/GenBank/DDBJ databases">
        <authorList>
            <person name="Bu L."/>
            <person name="Lu L."/>
            <person name="Laidemitt M.R."/>
            <person name="Zhang S.M."/>
            <person name="Mutuku M."/>
            <person name="Mkoji G."/>
            <person name="Steinauer M."/>
            <person name="Loker E.S."/>
        </authorList>
    </citation>
    <scope>NUCLEOTIDE SEQUENCE</scope>
    <source>
        <strain evidence="4">KasaAsao</strain>
        <tissue evidence="4">Whole Snail</tissue>
    </source>
</reference>
<dbReference type="Gene3D" id="3.90.70.10">
    <property type="entry name" value="Cysteine proteinases"/>
    <property type="match status" value="1"/>
</dbReference>
<reference evidence="4" key="1">
    <citation type="journal article" date="2023" name="PLoS Negl. Trop. Dis.">
        <title>A genome sequence for Biomphalaria pfeifferi, the major vector snail for the human-infecting parasite Schistosoma mansoni.</title>
        <authorList>
            <person name="Bu L."/>
            <person name="Lu L."/>
            <person name="Laidemitt M.R."/>
            <person name="Zhang S.M."/>
            <person name="Mutuku M."/>
            <person name="Mkoji G."/>
            <person name="Steinauer M."/>
            <person name="Loker E.S."/>
        </authorList>
    </citation>
    <scope>NUCLEOTIDE SEQUENCE</scope>
    <source>
        <strain evidence="4">KasaAsao</strain>
    </source>
</reference>